<name>A0A8X7QAU7_BRACI</name>
<keyword evidence="1" id="KW-1133">Transmembrane helix</keyword>
<dbReference type="EMBL" id="JAAMPC010000014">
    <property type="protein sequence ID" value="KAG2266780.1"/>
    <property type="molecule type" value="Genomic_DNA"/>
</dbReference>
<dbReference type="Proteomes" id="UP000886595">
    <property type="component" value="Unassembled WGS sequence"/>
</dbReference>
<protein>
    <submittedName>
        <fullName evidence="2">Uncharacterized protein</fullName>
    </submittedName>
</protein>
<keyword evidence="1" id="KW-0472">Membrane</keyword>
<dbReference type="AlphaFoldDB" id="A0A8X7QAU7"/>
<proteinExistence type="predicted"/>
<dbReference type="PANTHER" id="PTHR12265">
    <property type="entry name" value="TRANSMEMBRANE PROTEIN 53"/>
    <property type="match status" value="1"/>
</dbReference>
<dbReference type="Pfam" id="PF05705">
    <property type="entry name" value="DUF829"/>
    <property type="match status" value="1"/>
</dbReference>
<evidence type="ECO:0000313" key="2">
    <source>
        <dbReference type="EMBL" id="KAG2266780.1"/>
    </source>
</evidence>
<dbReference type="PANTHER" id="PTHR12265:SF11">
    <property type="entry name" value="ALPHA_BETA-HYDROLASES SUPERFAMILY PROTEIN"/>
    <property type="match status" value="1"/>
</dbReference>
<keyword evidence="3" id="KW-1185">Reference proteome</keyword>
<sequence length="346" mass="38833">MEATARIFTTSPLNPRLLLTKINLKPYSFSLESTNYLCFFPSRIAVLREPSISAALTRCSASRSVNGGGNGTTFGENGKETTVVLLVFIIMLFFLYYFEKTGCYSIILEGLTPLLSPDFLRIDLGGRLEERIAEFGNDLANWVSEKEDDGREKCLMFHCFKSTIQRWYVASSALSSRGGGQVICIVASICADILNIVHSAAGFTAAILKKRSSTINIEPTSPRSQEEDVQKKEPLGIENMMLSSLEKLFPIILNIPDLFVCVAGAGGLTKIVEKLYENHPPCPQLYLYSSGDKVEQKIGRNINSFNFRSFPHVDHHYRSFPDLYSLQLYNFLQECFKLTKQQQQTL</sequence>
<organism evidence="2 3">
    <name type="scientific">Brassica carinata</name>
    <name type="common">Ethiopian mustard</name>
    <name type="synonym">Abyssinian cabbage</name>
    <dbReference type="NCBI Taxonomy" id="52824"/>
    <lineage>
        <taxon>Eukaryota</taxon>
        <taxon>Viridiplantae</taxon>
        <taxon>Streptophyta</taxon>
        <taxon>Embryophyta</taxon>
        <taxon>Tracheophyta</taxon>
        <taxon>Spermatophyta</taxon>
        <taxon>Magnoliopsida</taxon>
        <taxon>eudicotyledons</taxon>
        <taxon>Gunneridae</taxon>
        <taxon>Pentapetalae</taxon>
        <taxon>rosids</taxon>
        <taxon>malvids</taxon>
        <taxon>Brassicales</taxon>
        <taxon>Brassicaceae</taxon>
        <taxon>Brassiceae</taxon>
        <taxon>Brassica</taxon>
    </lineage>
</organism>
<accession>A0A8X7QAU7</accession>
<keyword evidence="1" id="KW-0812">Transmembrane</keyword>
<dbReference type="InterPro" id="IPR008547">
    <property type="entry name" value="DUF829_TMEM53"/>
</dbReference>
<feature type="transmembrane region" description="Helical" evidence="1">
    <location>
        <begin position="81"/>
        <end position="98"/>
    </location>
</feature>
<gene>
    <name evidence="2" type="ORF">Bca52824_073859</name>
</gene>
<comment type="caution">
    <text evidence="2">The sequence shown here is derived from an EMBL/GenBank/DDBJ whole genome shotgun (WGS) entry which is preliminary data.</text>
</comment>
<reference evidence="2 3" key="1">
    <citation type="submission" date="2020-02" db="EMBL/GenBank/DDBJ databases">
        <authorList>
            <person name="Ma Q."/>
            <person name="Huang Y."/>
            <person name="Song X."/>
            <person name="Pei D."/>
        </authorList>
    </citation>
    <scope>NUCLEOTIDE SEQUENCE [LARGE SCALE GENOMIC DNA]</scope>
    <source>
        <strain evidence="2">Sxm20200214</strain>
        <tissue evidence="2">Leaf</tissue>
    </source>
</reference>
<evidence type="ECO:0000313" key="3">
    <source>
        <dbReference type="Proteomes" id="UP000886595"/>
    </source>
</evidence>
<evidence type="ECO:0000256" key="1">
    <source>
        <dbReference type="SAM" id="Phobius"/>
    </source>
</evidence>
<dbReference type="OrthoDB" id="77878at2759"/>